<dbReference type="PANTHER" id="PTHR45923:SF2">
    <property type="entry name" value="PROTEIN SEY1"/>
    <property type="match status" value="1"/>
</dbReference>
<gene>
    <name evidence="2" type="ORF">Ctob_003406</name>
</gene>
<feature type="chain" id="PRO_5005601727" evidence="1">
    <location>
        <begin position="17"/>
        <end position="551"/>
    </location>
</feature>
<evidence type="ECO:0000313" key="2">
    <source>
        <dbReference type="EMBL" id="KOO23977.1"/>
    </source>
</evidence>
<proteinExistence type="predicted"/>
<accession>A0A0M0JCA5</accession>
<keyword evidence="1" id="KW-0732">Signal</keyword>
<feature type="signal peptide" evidence="1">
    <location>
        <begin position="1"/>
        <end position="16"/>
    </location>
</feature>
<evidence type="ECO:0000313" key="3">
    <source>
        <dbReference type="Proteomes" id="UP000037460"/>
    </source>
</evidence>
<dbReference type="AlphaFoldDB" id="A0A0M0JCA5"/>
<dbReference type="EMBL" id="JWZX01003138">
    <property type="protein sequence ID" value="KOO23977.1"/>
    <property type="molecule type" value="Genomic_DNA"/>
</dbReference>
<protein>
    <submittedName>
        <fullName evidence="2">Gtp-binding protein</fullName>
    </submittedName>
</protein>
<dbReference type="GO" id="GO:0005783">
    <property type="term" value="C:endoplasmic reticulum"/>
    <property type="evidence" value="ECO:0007669"/>
    <property type="project" value="TreeGrafter"/>
</dbReference>
<keyword evidence="3" id="KW-1185">Reference proteome</keyword>
<dbReference type="InterPro" id="IPR008803">
    <property type="entry name" value="RHD3/Sey1"/>
</dbReference>
<dbReference type="PANTHER" id="PTHR45923">
    <property type="entry name" value="PROTEIN SEY1"/>
    <property type="match status" value="1"/>
</dbReference>
<organism evidence="2 3">
    <name type="scientific">Chrysochromulina tobinii</name>
    <dbReference type="NCBI Taxonomy" id="1460289"/>
    <lineage>
        <taxon>Eukaryota</taxon>
        <taxon>Haptista</taxon>
        <taxon>Haptophyta</taxon>
        <taxon>Prymnesiophyceae</taxon>
        <taxon>Prymnesiales</taxon>
        <taxon>Chrysochromulinaceae</taxon>
        <taxon>Chrysochromulina</taxon>
    </lineage>
</organism>
<reference evidence="3" key="1">
    <citation type="journal article" date="2015" name="PLoS Genet.">
        <title>Genome Sequence and Transcriptome Analyses of Chrysochromulina tobin: Metabolic Tools for Enhanced Algal Fitness in the Prominent Order Prymnesiales (Haptophyceae).</title>
        <authorList>
            <person name="Hovde B.T."/>
            <person name="Deodato C.R."/>
            <person name="Hunsperger H.M."/>
            <person name="Ryken S.A."/>
            <person name="Yost W."/>
            <person name="Jha R.K."/>
            <person name="Patterson J."/>
            <person name="Monnat R.J. Jr."/>
            <person name="Barlow S.B."/>
            <person name="Starkenburg S.R."/>
            <person name="Cattolico R.A."/>
        </authorList>
    </citation>
    <scope>NUCLEOTIDE SEQUENCE</scope>
    <source>
        <strain evidence="3">CCMP291</strain>
    </source>
</reference>
<comment type="caution">
    <text evidence="2">The sequence shown here is derived from an EMBL/GenBank/DDBJ whole genome shotgun (WGS) entry which is preliminary data.</text>
</comment>
<evidence type="ECO:0000256" key="1">
    <source>
        <dbReference type="SAM" id="SignalP"/>
    </source>
</evidence>
<dbReference type="Proteomes" id="UP000037460">
    <property type="component" value="Unassembled WGS sequence"/>
</dbReference>
<dbReference type="GO" id="GO:0003924">
    <property type="term" value="F:GTPase activity"/>
    <property type="evidence" value="ECO:0007669"/>
    <property type="project" value="TreeGrafter"/>
</dbReference>
<dbReference type="GO" id="GO:0016320">
    <property type="term" value="P:endoplasmic reticulum membrane fusion"/>
    <property type="evidence" value="ECO:0007669"/>
    <property type="project" value="TreeGrafter"/>
</dbReference>
<name>A0A0M0JCA5_9EUKA</name>
<sequence>MRVAAWLLLAVPGAWSECAQSFGRLRGGSADPQQLINGAGEFLGSSATAVAGSAPSSATLSVVASVGGKSRSSKLLNAVFGTRFATALQLGPQDPASAGAWLASSPSMPGCLVLETRPLAQVGKERSAADSCKLTTFCLSLADALIMHSPCVKPTAALVKETYERVFSHHLAAMLSGGDGRTMLVHVRDPDDSLPEAAVRAACKDAWSAATAATEFKGKAFSDLFELVLITVPAESDDAEGFEAGVEALRSTLSGVGGRLGKASGFADVAKKAWEASGAIIDQQPSEAWLTERYLAGRSYEAAFAQAQLVLQRWSKQVAKGVVVSGFGPEATSMLNTALNTFDAGVSTCSSDASPMIAQFRSRLQKALNNDVTELFQKQRQQLTTSTINRFKGQLLKVMGRGGAVAEWQHEGLRRNAEKHFDAAIGQLMVDGVGDQTRVQLTTSFGKQLTELTAKFLESPPMQLQAIAAMRRKTGKAPKPPRGIRAGVGLVGALRNQFGGGQGNLQTYAGYVDGLNSVHVMYANDGAIADSSGAEPPPFRWQPKMNFDISI</sequence>